<reference evidence="4 5" key="1">
    <citation type="submission" date="2019-02" db="EMBL/GenBank/DDBJ databases">
        <title>Closed genome of Sporomusa termitida DSM 4440.</title>
        <authorList>
            <person name="Poehlein A."/>
            <person name="Daniel R."/>
        </authorList>
    </citation>
    <scope>NUCLEOTIDE SEQUENCE [LARGE SCALE GENOMIC DNA]</scope>
    <source>
        <strain evidence="4 5">DSM 4440</strain>
    </source>
</reference>
<feature type="domain" description="AMP-dependent synthetase/ligase" evidence="2">
    <location>
        <begin position="32"/>
        <end position="394"/>
    </location>
</feature>
<evidence type="ECO:0000313" key="5">
    <source>
        <dbReference type="Proteomes" id="UP000320776"/>
    </source>
</evidence>
<dbReference type="Gene3D" id="3.30.300.30">
    <property type="match status" value="1"/>
</dbReference>
<dbReference type="InterPro" id="IPR050237">
    <property type="entry name" value="ATP-dep_AMP-bd_enzyme"/>
</dbReference>
<dbReference type="GO" id="GO:0016878">
    <property type="term" value="F:acid-thiol ligase activity"/>
    <property type="evidence" value="ECO:0007669"/>
    <property type="project" value="UniProtKB-ARBA"/>
</dbReference>
<dbReference type="PROSITE" id="PS00455">
    <property type="entry name" value="AMP_BINDING"/>
    <property type="match status" value="1"/>
</dbReference>
<keyword evidence="5" id="KW-1185">Reference proteome</keyword>
<dbReference type="Pfam" id="PF13193">
    <property type="entry name" value="AMP-binding_C"/>
    <property type="match status" value="1"/>
</dbReference>
<sequence>MITSQVRFEHIARRYEQLGYWEPLTLGEQLKMAAQKYQRQVAVVEDNTRLTYAELDLAVDRLAAGLFRLGIHSGDNVVVQLPNSIAFITVCFALFRIGARPILALPSHREAELDAIFQLAEPVAYVIPPSFLGFDYEKTADFLMTRHSSVKFLITDGQGRKSIDLNQLPAAPVAFERPPSHKDIALFLLSGGTTGTPKLIPKIHAAYAYNAKATAKRCGLTDRSVYLAVLSIAHDYPLCCPGILGTLFTGGTAVLCKTASYEEAFPLIARERVTITAIVPAIAAVWLEALAEDETAEAASLEVVLVGAAKLEKETAKQLIAGLGCKLQQGYGLGEGITCFTSLDDDEEIACSCQGRPVSPADEIKIVDENGDEVPAGEFGELIERGPYTFLGYYKAPELNRQCFTADGFFRTGDRARLTPAGNIQIEGRIREQINRAGENVVPAETETYLRKYKGVKDAAVLGLPDENLGERTCAFLIADNRTITLADIGKFFRELGIAQYKMPDQIEFIDSFPLTNVGKVDKKKLRAMARQ</sequence>
<dbReference type="FunFam" id="2.30.38.10:FF:000003">
    <property type="entry name" value="Vibriobactin-specific 2,3-dihydroxybenzoate-AMP ligase"/>
    <property type="match status" value="1"/>
</dbReference>
<dbReference type="SUPFAM" id="SSF56801">
    <property type="entry name" value="Acetyl-CoA synthetase-like"/>
    <property type="match status" value="1"/>
</dbReference>
<dbReference type="InterPro" id="IPR025110">
    <property type="entry name" value="AMP-bd_C"/>
</dbReference>
<evidence type="ECO:0000313" key="4">
    <source>
        <dbReference type="EMBL" id="QDR79912.1"/>
    </source>
</evidence>
<dbReference type="EMBL" id="CP036259">
    <property type="protein sequence ID" value="QDR79912.1"/>
    <property type="molecule type" value="Genomic_DNA"/>
</dbReference>
<keyword evidence="1 4" id="KW-0436">Ligase</keyword>
<protein>
    <submittedName>
        <fullName evidence="4">2,3-dihydroxybenzoate-AMP ligase</fullName>
        <ecNumber evidence="4">6.3.2.-</ecNumber>
    </submittedName>
</protein>
<dbReference type="AlphaFoldDB" id="A0A517DRC4"/>
<dbReference type="Pfam" id="PF00501">
    <property type="entry name" value="AMP-binding"/>
    <property type="match status" value="1"/>
</dbReference>
<dbReference type="Gene3D" id="3.40.50.980">
    <property type="match status" value="2"/>
</dbReference>
<dbReference type="PANTHER" id="PTHR43767">
    <property type="entry name" value="LONG-CHAIN-FATTY-ACID--COA LIGASE"/>
    <property type="match status" value="1"/>
</dbReference>
<name>A0A517DRC4_9FIRM</name>
<dbReference type="KEGG" id="sted:SPTER_12140"/>
<dbReference type="Proteomes" id="UP000320776">
    <property type="component" value="Chromosome"/>
</dbReference>
<dbReference type="Gene3D" id="2.30.38.10">
    <property type="entry name" value="Luciferase, Domain 3"/>
    <property type="match status" value="1"/>
</dbReference>
<feature type="domain" description="AMP-binding enzyme C-terminal" evidence="3">
    <location>
        <begin position="445"/>
        <end position="520"/>
    </location>
</feature>
<evidence type="ECO:0000256" key="1">
    <source>
        <dbReference type="ARBA" id="ARBA00022598"/>
    </source>
</evidence>
<organism evidence="4 5">
    <name type="scientific">Sporomusa termitida</name>
    <dbReference type="NCBI Taxonomy" id="2377"/>
    <lineage>
        <taxon>Bacteria</taxon>
        <taxon>Bacillati</taxon>
        <taxon>Bacillota</taxon>
        <taxon>Negativicutes</taxon>
        <taxon>Selenomonadales</taxon>
        <taxon>Sporomusaceae</taxon>
        <taxon>Sporomusa</taxon>
    </lineage>
</organism>
<evidence type="ECO:0000259" key="3">
    <source>
        <dbReference type="Pfam" id="PF13193"/>
    </source>
</evidence>
<dbReference type="EC" id="6.3.2.-" evidence="4"/>
<accession>A0A517DRC4</accession>
<dbReference type="InterPro" id="IPR045851">
    <property type="entry name" value="AMP-bd_C_sf"/>
</dbReference>
<dbReference type="OrthoDB" id="9778383at2"/>
<dbReference type="InterPro" id="IPR000873">
    <property type="entry name" value="AMP-dep_synth/lig_dom"/>
</dbReference>
<proteinExistence type="predicted"/>
<gene>
    <name evidence="4" type="primary">dhbE</name>
    <name evidence="4" type="ORF">SPTER_12140</name>
</gene>
<evidence type="ECO:0000259" key="2">
    <source>
        <dbReference type="Pfam" id="PF00501"/>
    </source>
</evidence>
<dbReference type="InterPro" id="IPR020845">
    <property type="entry name" value="AMP-binding_CS"/>
</dbReference>
<dbReference type="PANTHER" id="PTHR43767:SF1">
    <property type="entry name" value="NONRIBOSOMAL PEPTIDE SYNTHASE PES1 (EUROFUNG)-RELATED"/>
    <property type="match status" value="1"/>
</dbReference>
<dbReference type="RefSeq" id="WP_144349497.1">
    <property type="nucleotide sequence ID" value="NZ_CP036259.1"/>
</dbReference>